<dbReference type="GO" id="GO:0002098">
    <property type="term" value="P:tRNA wobble uridine modification"/>
    <property type="evidence" value="ECO:0007669"/>
    <property type="project" value="TreeGrafter"/>
</dbReference>
<dbReference type="GO" id="GO:0005737">
    <property type="term" value="C:cytoplasm"/>
    <property type="evidence" value="ECO:0007669"/>
    <property type="project" value="TreeGrafter"/>
</dbReference>
<dbReference type="KEGG" id="xbc:ELE36_16220"/>
<evidence type="ECO:0000259" key="3">
    <source>
        <dbReference type="Pfam" id="PF01926"/>
    </source>
</evidence>
<dbReference type="Pfam" id="PF01926">
    <property type="entry name" value="MMR_HSR1"/>
    <property type="match status" value="1"/>
</dbReference>
<dbReference type="SUPFAM" id="SSF52540">
    <property type="entry name" value="P-loop containing nucleoside triphosphate hydrolases"/>
    <property type="match status" value="1"/>
</dbReference>
<keyword evidence="5" id="KW-1185">Reference proteome</keyword>
<dbReference type="GO" id="GO:0030488">
    <property type="term" value="P:tRNA methylation"/>
    <property type="evidence" value="ECO:0007669"/>
    <property type="project" value="TreeGrafter"/>
</dbReference>
<feature type="coiled-coil region" evidence="1">
    <location>
        <begin position="89"/>
        <end position="116"/>
    </location>
</feature>
<evidence type="ECO:0000256" key="1">
    <source>
        <dbReference type="SAM" id="Coils"/>
    </source>
</evidence>
<keyword evidence="1" id="KW-0175">Coiled coil</keyword>
<proteinExistence type="predicted"/>
<dbReference type="Proteomes" id="UP000291562">
    <property type="component" value="Chromosome"/>
</dbReference>
<dbReference type="PANTHER" id="PTHR42714">
    <property type="entry name" value="TRNA MODIFICATION GTPASE GTPBP3"/>
    <property type="match status" value="1"/>
</dbReference>
<gene>
    <name evidence="4" type="ORF">ELE36_16220</name>
</gene>
<dbReference type="OrthoDB" id="5940879at2"/>
<accession>A0A411HMR5</accession>
<dbReference type="Gene3D" id="3.40.50.300">
    <property type="entry name" value="P-loop containing nucleotide triphosphate hydrolases"/>
    <property type="match status" value="1"/>
</dbReference>
<feature type="domain" description="G" evidence="3">
    <location>
        <begin position="124"/>
        <end position="234"/>
    </location>
</feature>
<protein>
    <submittedName>
        <fullName evidence="4">GTP-binding protein HSR1</fullName>
    </submittedName>
</protein>
<name>A0A411HMR5_9GAMM</name>
<dbReference type="AlphaFoldDB" id="A0A411HMR5"/>
<dbReference type="RefSeq" id="WP_129835116.1">
    <property type="nucleotide sequence ID" value="NZ_CP035704.1"/>
</dbReference>
<reference evidence="4 5" key="1">
    <citation type="submission" date="2019-01" db="EMBL/GenBank/DDBJ databases">
        <title>Pseudolysobacter antarctica gen. nov., sp. nov., isolated from Fildes Peninsula, Antarctica.</title>
        <authorList>
            <person name="Wei Z."/>
            <person name="Peng F."/>
        </authorList>
    </citation>
    <scope>NUCLEOTIDE SEQUENCE [LARGE SCALE GENOMIC DNA]</scope>
    <source>
        <strain evidence="4 5">AQ6-296</strain>
    </source>
</reference>
<dbReference type="InterPro" id="IPR027417">
    <property type="entry name" value="P-loop_NTPase"/>
</dbReference>
<keyword evidence="2" id="KW-1133">Transmembrane helix</keyword>
<dbReference type="GO" id="GO:0005525">
    <property type="term" value="F:GTP binding"/>
    <property type="evidence" value="ECO:0007669"/>
    <property type="project" value="InterPro"/>
</dbReference>
<keyword evidence="2" id="KW-0472">Membrane</keyword>
<dbReference type="InterPro" id="IPR006073">
    <property type="entry name" value="GTP-bd"/>
</dbReference>
<evidence type="ECO:0000256" key="2">
    <source>
        <dbReference type="SAM" id="Phobius"/>
    </source>
</evidence>
<sequence length="494" mass="52984">MPSTNRRVRLLTLAIVALLLAALLWMLLGALRSAVALWHELSDLPTWLSVSLGLLVAAVAGGGIWLGWRVLHPRARKQKPVVAPTRPEIDERIARLEQQRADTSQLEAELRELDKRRHEGDVYVAVFGEISAGKSSVIRALAPGAQAQVDVLGGTTRAVEHYRSTLKNGREVVLSDVPGTREADAAAREALARDEALRAHLVLYICAGDLTREQDAELRWLDGFGKPLILALNKIDQLGEHDASALDSALRTRYCDVVDAQVLVSAGGSEQVEKVHADGSKESHSRARPVQIDALLAAITRLSARGAEALEPARETAVLGALSQRAGELETSTRATQAQTLITSYTRRAIVGAMAAVAPGSDLVIQGTLATALIRELARTYDVAIREIDIDAFLKQASLSLRASTAIVLAIAGNAMKAFPGLGTLGGGVVHAIAYGLIFDSLGRAVATTLAEQQQFDQVHASATLKKLLAQTSGERMREIAALALRAHQEYDLK</sequence>
<dbReference type="EMBL" id="CP035704">
    <property type="protein sequence ID" value="QBB71775.1"/>
    <property type="molecule type" value="Genomic_DNA"/>
</dbReference>
<organism evidence="4 5">
    <name type="scientific">Pseudolysobacter antarcticus</name>
    <dbReference type="NCBI Taxonomy" id="2511995"/>
    <lineage>
        <taxon>Bacteria</taxon>
        <taxon>Pseudomonadati</taxon>
        <taxon>Pseudomonadota</taxon>
        <taxon>Gammaproteobacteria</taxon>
        <taxon>Lysobacterales</taxon>
        <taxon>Rhodanobacteraceae</taxon>
        <taxon>Pseudolysobacter</taxon>
    </lineage>
</organism>
<evidence type="ECO:0000313" key="5">
    <source>
        <dbReference type="Proteomes" id="UP000291562"/>
    </source>
</evidence>
<dbReference type="PANTHER" id="PTHR42714:SF2">
    <property type="entry name" value="TRNA MODIFICATION GTPASE GTPBP3, MITOCHONDRIAL"/>
    <property type="match status" value="1"/>
</dbReference>
<evidence type="ECO:0000313" key="4">
    <source>
        <dbReference type="EMBL" id="QBB71775.1"/>
    </source>
</evidence>
<feature type="transmembrane region" description="Helical" evidence="2">
    <location>
        <begin position="46"/>
        <end position="68"/>
    </location>
</feature>
<keyword evidence="2" id="KW-0812">Transmembrane</keyword>